<name>A0A6V7QBI8_ANACO</name>
<proteinExistence type="predicted"/>
<accession>A0A6V7QBI8</accession>
<protein>
    <submittedName>
        <fullName evidence="1">Uncharacterized protein</fullName>
    </submittedName>
</protein>
<dbReference type="AlphaFoldDB" id="A0A6V7QBI8"/>
<dbReference type="Gene3D" id="2.40.70.10">
    <property type="entry name" value="Acid Proteases"/>
    <property type="match status" value="1"/>
</dbReference>
<organism evidence="1">
    <name type="scientific">Ananas comosus var. bracteatus</name>
    <name type="common">red pineapple</name>
    <dbReference type="NCBI Taxonomy" id="296719"/>
    <lineage>
        <taxon>Eukaryota</taxon>
        <taxon>Viridiplantae</taxon>
        <taxon>Streptophyta</taxon>
        <taxon>Embryophyta</taxon>
        <taxon>Tracheophyta</taxon>
        <taxon>Spermatophyta</taxon>
        <taxon>Magnoliopsida</taxon>
        <taxon>Liliopsida</taxon>
        <taxon>Poales</taxon>
        <taxon>Bromeliaceae</taxon>
        <taxon>Bromelioideae</taxon>
        <taxon>Ananas</taxon>
    </lineage>
</organism>
<dbReference type="Pfam" id="PF08284">
    <property type="entry name" value="RVP_2"/>
    <property type="match status" value="1"/>
</dbReference>
<sequence>MAEGAERDRLMERLSEFRGCSPRTFDGENVDHWIVEKWLLHMEKLFRDIFVEERTECGSPLTFWTARPTVGSWISRTTPTPTWQRLLGLGSRSFFWRTTFLPASRGRWSRICAACARMSGQWLNALTEAAEASQEPEPVAGPWPVYPARRTRSSPGPLLRDLWRSSLPAAVFAQPGQVLLVWSGGPLPVGLPEESIASAIFGICTSIARSQSGDIFCASLGRAAASSATGGGVTTAPRGRMYAAQIEEAAAAENVVADIREFCPSCPVRIGDWIMHVDLLALHKLGEFDVVFGMDWLTKYFATIDCKNRTVTFREPGQAEVVYRGCQSSLFAMTISSSRARQLISRGCVAYLATVVLRVWTAPLGLRISP</sequence>
<reference evidence="1" key="1">
    <citation type="submission" date="2020-07" db="EMBL/GenBank/DDBJ databases">
        <authorList>
            <person name="Lin J."/>
        </authorList>
    </citation>
    <scope>NUCLEOTIDE SEQUENCE</scope>
</reference>
<dbReference type="InterPro" id="IPR021109">
    <property type="entry name" value="Peptidase_aspartic_dom_sf"/>
</dbReference>
<evidence type="ECO:0000313" key="1">
    <source>
        <dbReference type="EMBL" id="CAD1840482.1"/>
    </source>
</evidence>
<dbReference type="EMBL" id="LR862135">
    <property type="protein sequence ID" value="CAD1840482.1"/>
    <property type="molecule type" value="Genomic_DNA"/>
</dbReference>
<gene>
    <name evidence="1" type="ORF">CB5_LOCUS23693</name>
</gene>